<feature type="region of interest" description="Disordered" evidence="5">
    <location>
        <begin position="639"/>
        <end position="702"/>
    </location>
</feature>
<keyword evidence="3 6" id="KW-1133">Transmembrane helix</keyword>
<dbReference type="PANTHER" id="PTHR15549:SF26">
    <property type="entry name" value="AXIAL BUDDING PATTERN PROTEIN 2-RELATED"/>
    <property type="match status" value="1"/>
</dbReference>
<evidence type="ECO:0000256" key="1">
    <source>
        <dbReference type="ARBA" id="ARBA00004167"/>
    </source>
</evidence>
<feature type="region of interest" description="Disordered" evidence="5">
    <location>
        <begin position="477"/>
        <end position="499"/>
    </location>
</feature>
<comment type="caution">
    <text evidence="8">The sequence shown here is derived from an EMBL/GenBank/DDBJ whole genome shotgun (WGS) entry which is preliminary data.</text>
</comment>
<evidence type="ECO:0000256" key="3">
    <source>
        <dbReference type="ARBA" id="ARBA00022989"/>
    </source>
</evidence>
<evidence type="ECO:0000259" key="7">
    <source>
        <dbReference type="PROSITE" id="PS51767"/>
    </source>
</evidence>
<gene>
    <name evidence="8" type="ORF">LECACI_7A004304</name>
</gene>
<name>A0AAI8YYG0_9PEZI</name>
<dbReference type="PROSITE" id="PS51767">
    <property type="entry name" value="PEPTIDASE_A1"/>
    <property type="match status" value="1"/>
</dbReference>
<dbReference type="EMBL" id="CAVMBE010000023">
    <property type="protein sequence ID" value="CAK4006047.1"/>
    <property type="molecule type" value="Genomic_DNA"/>
</dbReference>
<organism evidence="8 9">
    <name type="scientific">Lecanosticta acicola</name>
    <dbReference type="NCBI Taxonomy" id="111012"/>
    <lineage>
        <taxon>Eukaryota</taxon>
        <taxon>Fungi</taxon>
        <taxon>Dikarya</taxon>
        <taxon>Ascomycota</taxon>
        <taxon>Pezizomycotina</taxon>
        <taxon>Dothideomycetes</taxon>
        <taxon>Dothideomycetidae</taxon>
        <taxon>Mycosphaerellales</taxon>
        <taxon>Mycosphaerellaceae</taxon>
        <taxon>Lecanosticta</taxon>
    </lineage>
</organism>
<evidence type="ECO:0000256" key="5">
    <source>
        <dbReference type="SAM" id="MobiDB-lite"/>
    </source>
</evidence>
<dbReference type="InterPro" id="IPR021109">
    <property type="entry name" value="Peptidase_aspartic_dom_sf"/>
</dbReference>
<feature type="domain" description="Peptidase A1" evidence="7">
    <location>
        <begin position="20"/>
        <end position="388"/>
    </location>
</feature>
<feature type="compositionally biased region" description="Basic and acidic residues" evidence="5">
    <location>
        <begin position="681"/>
        <end position="702"/>
    </location>
</feature>
<dbReference type="Proteomes" id="UP001296104">
    <property type="component" value="Unassembled WGS sequence"/>
</dbReference>
<protein>
    <recommendedName>
        <fullName evidence="7">Peptidase A1 domain-containing protein</fullName>
    </recommendedName>
</protein>
<dbReference type="InterPro" id="IPR033121">
    <property type="entry name" value="PEPTIDASE_A1"/>
</dbReference>
<dbReference type="SUPFAM" id="SSF50630">
    <property type="entry name" value="Acid proteases"/>
    <property type="match status" value="1"/>
</dbReference>
<reference evidence="8" key="1">
    <citation type="submission" date="2023-11" db="EMBL/GenBank/DDBJ databases">
        <authorList>
            <person name="Alioto T."/>
            <person name="Alioto T."/>
            <person name="Gomez Garrido J."/>
        </authorList>
    </citation>
    <scope>NUCLEOTIDE SEQUENCE</scope>
</reference>
<dbReference type="Gene3D" id="2.40.70.10">
    <property type="entry name" value="Acid Proteases"/>
    <property type="match status" value="2"/>
</dbReference>
<feature type="compositionally biased region" description="Low complexity" evidence="5">
    <location>
        <begin position="639"/>
        <end position="652"/>
    </location>
</feature>
<sequence length="702" mass="75136">MSAIAIDPGQSFIGNDGLWSPVPIKVGSKAAPLLLLPSTSQSSIWTLRLDACTNSNAAPNCTLLRGGTWDTAESVSYKQITRPGSTSSNFLLPWTAETALSSPNLTNTIDLNASATAGQDTIAFGYQANNGPPLTQQTIYSYSGNAPYVGLLGLLPYASEFQDVAGTFNSSLGDLSATRAIKSAFYAYNAGAYYRTAWSSLVLGGYDAKRGDPRSGLEVPMGQQTDRDLLIYVNDISLSTNGAITHVTNTASQPWMIDSTIPEIWLPLSACQVFEDAFGLVYNFTSQMYFIDTALHDTLLQRNASVTFTLSGDAAGTNKTSIFFPFAAFNQTAAWPIIGGPNSSYTSATRQYFPLKRAADNSQFFLGRTFLQEAYLAADYDNRIFYLSPATFSPDHATDIRTWPDSSSTLSRGAIAGIALGAVAALALLAGLLFLYWKKRSHKRARERERERASWRASSMGGTTINDEVMSMQHRHEYFKPPPGMSEAPNNNNNNDDEASDQFKAELDARFTARGFLNERHELDAGSVSRSSLGGGGAVSPFRPRHSRLPSDPSSLGVPSPLMSDRPSPPLPSAGEGTPFGAAGSPSPFGGTPPAVEEGRQWFGGGPFEMGLGTVRHRAGRRTAPDVVAPESGIFENGNEAETAAAQTGQTPAPAPVISEAVGVSSEHSESHGEAVSASGHEQHHDEMLPSQREQEAQTDAH</sequence>
<keyword evidence="9" id="KW-1185">Reference proteome</keyword>
<comment type="subcellular location">
    <subcellularLocation>
        <location evidence="1">Membrane</location>
        <topology evidence="1">Single-pass membrane protein</topology>
    </subcellularLocation>
</comment>
<keyword evidence="4 6" id="KW-0472">Membrane</keyword>
<keyword evidence="2 6" id="KW-0812">Transmembrane</keyword>
<dbReference type="PANTHER" id="PTHR15549">
    <property type="entry name" value="PAIRED IMMUNOGLOBULIN-LIKE TYPE 2 RECEPTOR"/>
    <property type="match status" value="1"/>
</dbReference>
<evidence type="ECO:0000313" key="8">
    <source>
        <dbReference type="EMBL" id="CAK4006047.1"/>
    </source>
</evidence>
<evidence type="ECO:0000256" key="4">
    <source>
        <dbReference type="ARBA" id="ARBA00023136"/>
    </source>
</evidence>
<feature type="transmembrane region" description="Helical" evidence="6">
    <location>
        <begin position="414"/>
        <end position="437"/>
    </location>
</feature>
<dbReference type="InterPro" id="IPR051694">
    <property type="entry name" value="Immunoregulatory_rcpt-like"/>
</dbReference>
<proteinExistence type="predicted"/>
<evidence type="ECO:0000313" key="9">
    <source>
        <dbReference type="Proteomes" id="UP001296104"/>
    </source>
</evidence>
<dbReference type="GO" id="GO:0016020">
    <property type="term" value="C:membrane"/>
    <property type="evidence" value="ECO:0007669"/>
    <property type="project" value="UniProtKB-SubCell"/>
</dbReference>
<dbReference type="GO" id="GO:0071944">
    <property type="term" value="C:cell periphery"/>
    <property type="evidence" value="ECO:0007669"/>
    <property type="project" value="UniProtKB-ARBA"/>
</dbReference>
<evidence type="ECO:0000256" key="2">
    <source>
        <dbReference type="ARBA" id="ARBA00022692"/>
    </source>
</evidence>
<accession>A0AAI8YYG0</accession>
<feature type="region of interest" description="Disordered" evidence="5">
    <location>
        <begin position="527"/>
        <end position="607"/>
    </location>
</feature>
<evidence type="ECO:0000256" key="6">
    <source>
        <dbReference type="SAM" id="Phobius"/>
    </source>
</evidence>
<dbReference type="AlphaFoldDB" id="A0AAI8YYG0"/>